<geneLocation type="plasmid" evidence="4">
    <name>pd4m1a</name>
</geneLocation>
<sequence length="318" mass="34613">MIRKPLGRTGTSVSAMCYGTMSFGGDADEAQSAKLYAACRDAGIDFFDCANVYQNGTAEEILGRLIAHEREEITLTTKFASDKGGSRRNVLASVEASLKRLGTDRIDVLFMHRWDPEARLEDTLRALDDLVRQGKVLYLGASNYAAWQLATALGVQKREGWARFDVFQPMYNLVKRQAEVEILPLCAAEDVAVVPYNPLAAGVLTGKYLPDEGAGNTRGRLDQMEMYAKRYAAPWVEGVVREFVAFAKELGVSPVTLADAWVAAHPAVTAPIIGARNVEQLAPAIAAADYNMTEDVRAKISALSPTPVPATDRLEELG</sequence>
<dbReference type="SUPFAM" id="SSF51430">
    <property type="entry name" value="NAD(P)-linked oxidoreductase"/>
    <property type="match status" value="1"/>
</dbReference>
<dbReference type="AlphaFoldDB" id="A0A5B8FJC5"/>
<dbReference type="FunFam" id="3.20.20.100:FF:000004">
    <property type="entry name" value="Oxidoreductase, aldo/keto reductase"/>
    <property type="match status" value="1"/>
</dbReference>
<dbReference type="OrthoDB" id="9803483at2"/>
<dbReference type="Pfam" id="PF00248">
    <property type="entry name" value="Aldo_ket_red"/>
    <property type="match status" value="1"/>
</dbReference>
<dbReference type="CDD" id="cd19087">
    <property type="entry name" value="AKR_AKR12A1_B1_C1"/>
    <property type="match status" value="1"/>
</dbReference>
<dbReference type="Proteomes" id="UP000305888">
    <property type="component" value="Plasmid pD4M1A"/>
</dbReference>
<reference evidence="3 4" key="1">
    <citation type="submission" date="2019-06" db="EMBL/GenBank/DDBJ databases">
        <title>Genome sequence of Rhodobacteraceae bacterium D4M1.</title>
        <authorList>
            <person name="Cao J."/>
        </authorList>
    </citation>
    <scope>NUCLEOTIDE SEQUENCE [LARGE SCALE GENOMIC DNA]</scope>
    <source>
        <strain evidence="3 4">D4M1</strain>
        <plasmid evidence="4">pd4m1a</plasmid>
    </source>
</reference>
<keyword evidence="1" id="KW-0560">Oxidoreductase</keyword>
<evidence type="ECO:0000313" key="4">
    <source>
        <dbReference type="Proteomes" id="UP000305888"/>
    </source>
</evidence>
<dbReference type="RefSeq" id="WP_138577963.1">
    <property type="nucleotide sequence ID" value="NZ_CP040819.1"/>
</dbReference>
<keyword evidence="4" id="KW-1185">Reference proteome</keyword>
<name>A0A5B8FJC5_9RHOB</name>
<dbReference type="GO" id="GO:0005829">
    <property type="term" value="C:cytosol"/>
    <property type="evidence" value="ECO:0007669"/>
    <property type="project" value="TreeGrafter"/>
</dbReference>
<evidence type="ECO:0000313" key="3">
    <source>
        <dbReference type="EMBL" id="QDL94138.1"/>
    </source>
</evidence>
<accession>A0A5B8FJC5</accession>
<organism evidence="3 4">
    <name type="scientific">Paroceanicella profunda</name>
    <dbReference type="NCBI Taxonomy" id="2579971"/>
    <lineage>
        <taxon>Bacteria</taxon>
        <taxon>Pseudomonadati</taxon>
        <taxon>Pseudomonadota</taxon>
        <taxon>Alphaproteobacteria</taxon>
        <taxon>Rhodobacterales</taxon>
        <taxon>Paracoccaceae</taxon>
        <taxon>Paroceanicella</taxon>
    </lineage>
</organism>
<dbReference type="InterPro" id="IPR023210">
    <property type="entry name" value="NADP_OxRdtase_dom"/>
</dbReference>
<keyword evidence="3" id="KW-0614">Plasmid</keyword>
<dbReference type="EMBL" id="CP040819">
    <property type="protein sequence ID" value="QDL94138.1"/>
    <property type="molecule type" value="Genomic_DNA"/>
</dbReference>
<protein>
    <submittedName>
        <fullName evidence="3">Aldo/keto reductase</fullName>
    </submittedName>
</protein>
<dbReference type="InterPro" id="IPR050523">
    <property type="entry name" value="AKR_Detox_Biosynth"/>
</dbReference>
<dbReference type="GO" id="GO:0016491">
    <property type="term" value="F:oxidoreductase activity"/>
    <property type="evidence" value="ECO:0007669"/>
    <property type="project" value="UniProtKB-KW"/>
</dbReference>
<dbReference type="KEGG" id="ppru:FDP22_19975"/>
<dbReference type="PANTHER" id="PTHR43364">
    <property type="entry name" value="NADH-SPECIFIC METHYLGLYOXAL REDUCTASE-RELATED"/>
    <property type="match status" value="1"/>
</dbReference>
<evidence type="ECO:0000259" key="2">
    <source>
        <dbReference type="Pfam" id="PF00248"/>
    </source>
</evidence>
<evidence type="ECO:0000256" key="1">
    <source>
        <dbReference type="ARBA" id="ARBA00023002"/>
    </source>
</evidence>
<gene>
    <name evidence="3" type="ORF">FDP22_19975</name>
</gene>
<dbReference type="InterPro" id="IPR036812">
    <property type="entry name" value="NAD(P)_OxRdtase_dom_sf"/>
</dbReference>
<proteinExistence type="predicted"/>
<dbReference type="Gene3D" id="3.20.20.100">
    <property type="entry name" value="NADP-dependent oxidoreductase domain"/>
    <property type="match status" value="1"/>
</dbReference>
<dbReference type="PANTHER" id="PTHR43364:SF4">
    <property type="entry name" value="NAD(P)-LINKED OXIDOREDUCTASE SUPERFAMILY PROTEIN"/>
    <property type="match status" value="1"/>
</dbReference>
<feature type="domain" description="NADP-dependent oxidoreductase" evidence="2">
    <location>
        <begin position="16"/>
        <end position="303"/>
    </location>
</feature>